<protein>
    <submittedName>
        <fullName evidence="2">Uncharacterized protein</fullName>
    </submittedName>
</protein>
<sequence>MIPFLRVADGLLYEQKASIGGENIFRMIALWGLFTAIVSVVTFWKKRFRMVSVLLILCWLISIAFWAFLYLKDQSSLSCKRSAPYQIDSEFNRVLDLIAQRLDIENNYGTFWGNAFNYRNCIDIEYSDINKDLGAEGLFFAEDPSLQKLQVSINPEYKEFDDLTIATILAHELTHVGQYIYETTSKTELNCFSSEAEAFTSQAIFLAQLKQEEVRSIYARIQQNIEANPAFQILLDIDQVQAEAYSACDTLKTANNLTTNQFNECVWTGTKNKLEQIVMNDVYYQEQCKHNASLNQ</sequence>
<dbReference type="AlphaFoldDB" id="A0A1F7IAT6"/>
<evidence type="ECO:0000313" key="3">
    <source>
        <dbReference type="Proteomes" id="UP000177698"/>
    </source>
</evidence>
<dbReference type="Proteomes" id="UP000177698">
    <property type="component" value="Unassembled WGS sequence"/>
</dbReference>
<dbReference type="STRING" id="1802056.A2954_06380"/>
<keyword evidence="1" id="KW-0812">Transmembrane</keyword>
<comment type="caution">
    <text evidence="2">The sequence shown here is derived from an EMBL/GenBank/DDBJ whole genome shotgun (WGS) entry which is preliminary data.</text>
</comment>
<reference evidence="2 3" key="1">
    <citation type="journal article" date="2016" name="Nat. Commun.">
        <title>Thousands of microbial genomes shed light on interconnected biogeochemical processes in an aquifer system.</title>
        <authorList>
            <person name="Anantharaman K."/>
            <person name="Brown C.T."/>
            <person name="Hug L.A."/>
            <person name="Sharon I."/>
            <person name="Castelle C.J."/>
            <person name="Probst A.J."/>
            <person name="Thomas B.C."/>
            <person name="Singh A."/>
            <person name="Wilkins M.J."/>
            <person name="Karaoz U."/>
            <person name="Brodie E.L."/>
            <person name="Williams K.H."/>
            <person name="Hubbard S.S."/>
            <person name="Banfield J.F."/>
        </authorList>
    </citation>
    <scope>NUCLEOTIDE SEQUENCE [LARGE SCALE GENOMIC DNA]</scope>
</reference>
<accession>A0A1F7IAT6</accession>
<keyword evidence="1" id="KW-1133">Transmembrane helix</keyword>
<evidence type="ECO:0000313" key="2">
    <source>
        <dbReference type="EMBL" id="OGK40483.1"/>
    </source>
</evidence>
<organism evidence="2 3">
    <name type="scientific">Candidatus Roizmanbacteria bacterium RIFCSPLOWO2_01_FULL_37_12</name>
    <dbReference type="NCBI Taxonomy" id="1802056"/>
    <lineage>
        <taxon>Bacteria</taxon>
        <taxon>Candidatus Roizmaniibacteriota</taxon>
    </lineage>
</organism>
<dbReference type="EMBL" id="MGAG01000025">
    <property type="protein sequence ID" value="OGK40483.1"/>
    <property type="molecule type" value="Genomic_DNA"/>
</dbReference>
<proteinExistence type="predicted"/>
<gene>
    <name evidence="2" type="ORF">A2954_06380</name>
</gene>
<feature type="transmembrane region" description="Helical" evidence="1">
    <location>
        <begin position="51"/>
        <end position="71"/>
    </location>
</feature>
<evidence type="ECO:0000256" key="1">
    <source>
        <dbReference type="SAM" id="Phobius"/>
    </source>
</evidence>
<keyword evidence="1" id="KW-0472">Membrane</keyword>
<feature type="transmembrane region" description="Helical" evidence="1">
    <location>
        <begin position="24"/>
        <end position="44"/>
    </location>
</feature>
<name>A0A1F7IAT6_9BACT</name>